<evidence type="ECO:0000313" key="3">
    <source>
        <dbReference type="Proteomes" id="UP000279236"/>
    </source>
</evidence>
<evidence type="ECO:0000256" key="1">
    <source>
        <dbReference type="SAM" id="MobiDB-lite"/>
    </source>
</evidence>
<organism evidence="2 3">
    <name type="scientific">Apiotrichum porosum</name>
    <dbReference type="NCBI Taxonomy" id="105984"/>
    <lineage>
        <taxon>Eukaryota</taxon>
        <taxon>Fungi</taxon>
        <taxon>Dikarya</taxon>
        <taxon>Basidiomycota</taxon>
        <taxon>Agaricomycotina</taxon>
        <taxon>Tremellomycetes</taxon>
        <taxon>Trichosporonales</taxon>
        <taxon>Trichosporonaceae</taxon>
        <taxon>Apiotrichum</taxon>
    </lineage>
</organism>
<feature type="compositionally biased region" description="Polar residues" evidence="1">
    <location>
        <begin position="107"/>
        <end position="129"/>
    </location>
</feature>
<dbReference type="Proteomes" id="UP000279236">
    <property type="component" value="Unassembled WGS sequence"/>
</dbReference>
<feature type="region of interest" description="Disordered" evidence="1">
    <location>
        <begin position="52"/>
        <end position="162"/>
    </location>
</feature>
<proteinExistence type="predicted"/>
<accession>A0A427Y6J0</accession>
<dbReference type="AlphaFoldDB" id="A0A427Y6J0"/>
<reference evidence="2 3" key="1">
    <citation type="submission" date="2018-11" db="EMBL/GenBank/DDBJ databases">
        <title>Genome sequence of Apiotrichum porosum DSM 27194.</title>
        <authorList>
            <person name="Aliyu H."/>
            <person name="Gorte O."/>
            <person name="Ochsenreither K."/>
        </authorList>
    </citation>
    <scope>NUCLEOTIDE SEQUENCE [LARGE SCALE GENOMIC DNA]</scope>
    <source>
        <strain evidence="2 3">DSM 27194</strain>
    </source>
</reference>
<feature type="region of interest" description="Disordered" evidence="1">
    <location>
        <begin position="1"/>
        <end position="23"/>
    </location>
</feature>
<comment type="caution">
    <text evidence="2">The sequence shown here is derived from an EMBL/GenBank/DDBJ whole genome shotgun (WGS) entry which is preliminary data.</text>
</comment>
<protein>
    <submittedName>
        <fullName evidence="2">Uncharacterized protein</fullName>
    </submittedName>
</protein>
<evidence type="ECO:0000313" key="2">
    <source>
        <dbReference type="EMBL" id="RSH86682.1"/>
    </source>
</evidence>
<sequence>MSRRARRSYASDDPPRTPRAPVILPNGLNLSAFAFNPEAAAAAALQRQRTVMNAAMDTDEEESQSASGDTVDSDEHHVQALGDSHPSSGGTADKGVYSGEEVAPDSSLGSHRPTQGLTSESMNQGSSSAAREDNPEATDPADDLDDPDLTPEAILAGEGDETRELTASLLAAIGLIEAYKDADQQVPEWLIQHAESMARKRAEFYVADGVVEEEE</sequence>
<name>A0A427Y6J0_9TREE</name>
<gene>
    <name evidence="2" type="ORF">EHS24_004953</name>
</gene>
<dbReference type="EMBL" id="RSCE01000002">
    <property type="protein sequence ID" value="RSH86682.1"/>
    <property type="molecule type" value="Genomic_DNA"/>
</dbReference>
<feature type="compositionally biased region" description="Acidic residues" evidence="1">
    <location>
        <begin position="135"/>
        <end position="149"/>
    </location>
</feature>
<dbReference type="RefSeq" id="XP_028479467.1">
    <property type="nucleotide sequence ID" value="XM_028620495.1"/>
</dbReference>
<keyword evidence="3" id="KW-1185">Reference proteome</keyword>
<dbReference type="GeneID" id="39589496"/>